<protein>
    <submittedName>
        <fullName evidence="1">Uncharacterized protein</fullName>
    </submittedName>
</protein>
<proteinExistence type="predicted"/>
<organism evidence="1 2">
    <name type="scientific">Reticulomyxa filosa</name>
    <dbReference type="NCBI Taxonomy" id="46433"/>
    <lineage>
        <taxon>Eukaryota</taxon>
        <taxon>Sar</taxon>
        <taxon>Rhizaria</taxon>
        <taxon>Retaria</taxon>
        <taxon>Foraminifera</taxon>
        <taxon>Monothalamids</taxon>
        <taxon>Reticulomyxidae</taxon>
        <taxon>Reticulomyxa</taxon>
    </lineage>
</organism>
<reference evidence="1 2" key="1">
    <citation type="journal article" date="2013" name="Curr. Biol.">
        <title>The Genome of the Foraminiferan Reticulomyxa filosa.</title>
        <authorList>
            <person name="Glockner G."/>
            <person name="Hulsmann N."/>
            <person name="Schleicher M."/>
            <person name="Noegel A.A."/>
            <person name="Eichinger L."/>
            <person name="Gallinger C."/>
            <person name="Pawlowski J."/>
            <person name="Sierra R."/>
            <person name="Euteneuer U."/>
            <person name="Pillet L."/>
            <person name="Moustafa A."/>
            <person name="Platzer M."/>
            <person name="Groth M."/>
            <person name="Szafranski K."/>
            <person name="Schliwa M."/>
        </authorList>
    </citation>
    <scope>NUCLEOTIDE SEQUENCE [LARGE SCALE GENOMIC DNA]</scope>
</reference>
<name>X6LWK3_RETFI</name>
<dbReference type="AlphaFoldDB" id="X6LWK3"/>
<accession>X6LWK3</accession>
<keyword evidence="2" id="KW-1185">Reference proteome</keyword>
<dbReference type="EMBL" id="ASPP01027249">
    <property type="protein sequence ID" value="ETO06308.1"/>
    <property type="molecule type" value="Genomic_DNA"/>
</dbReference>
<evidence type="ECO:0000313" key="1">
    <source>
        <dbReference type="EMBL" id="ETO06308.1"/>
    </source>
</evidence>
<comment type="caution">
    <text evidence="1">The sequence shown here is derived from an EMBL/GenBank/DDBJ whole genome shotgun (WGS) entry which is preliminary data.</text>
</comment>
<dbReference type="Proteomes" id="UP000023152">
    <property type="component" value="Unassembled WGS sequence"/>
</dbReference>
<sequence length="204" mass="24344">MNKQKRSDIGKESRRSVVRVNKQRSVGSYVGVQLVHTFTQKYKYDANTAISKTKAQTELMKWLGTEQEQLARPERLERCQQLLFDLLQAVYNTIKKYKTEVYLQIKDILGIKHIISKTPPSNDKTKEQQEKELTQYIFQFYLRKYSTELLDFYQEKFKEQEFKEQGKFKNQDQVMQDWTQQNSRNGQPITFPSLLVFFSFVLIE</sequence>
<gene>
    <name evidence="1" type="ORF">RFI_31089</name>
</gene>
<evidence type="ECO:0000313" key="2">
    <source>
        <dbReference type="Proteomes" id="UP000023152"/>
    </source>
</evidence>